<proteinExistence type="predicted"/>
<evidence type="ECO:0000313" key="3">
    <source>
        <dbReference type="Proteomes" id="UP000325081"/>
    </source>
</evidence>
<organism evidence="2 3">
    <name type="scientific">Striga asiatica</name>
    <name type="common">Asiatic witchweed</name>
    <name type="synonym">Buchnera asiatica</name>
    <dbReference type="NCBI Taxonomy" id="4170"/>
    <lineage>
        <taxon>Eukaryota</taxon>
        <taxon>Viridiplantae</taxon>
        <taxon>Streptophyta</taxon>
        <taxon>Embryophyta</taxon>
        <taxon>Tracheophyta</taxon>
        <taxon>Spermatophyta</taxon>
        <taxon>Magnoliopsida</taxon>
        <taxon>eudicotyledons</taxon>
        <taxon>Gunneridae</taxon>
        <taxon>Pentapetalae</taxon>
        <taxon>asterids</taxon>
        <taxon>lamiids</taxon>
        <taxon>Lamiales</taxon>
        <taxon>Orobanchaceae</taxon>
        <taxon>Buchnereae</taxon>
        <taxon>Striga</taxon>
    </lineage>
</organism>
<dbReference type="Pfam" id="PF13242">
    <property type="entry name" value="Hydrolase_like"/>
    <property type="match status" value="1"/>
</dbReference>
<dbReference type="InterPro" id="IPR023214">
    <property type="entry name" value="HAD_sf"/>
</dbReference>
<accession>A0A5A7RA15</accession>
<dbReference type="PANTHER" id="PTHR19288">
    <property type="entry name" value="4-NITROPHENYLPHOSPHATASE-RELATED"/>
    <property type="match status" value="1"/>
</dbReference>
<dbReference type="InterPro" id="IPR010021">
    <property type="entry name" value="PGPP1/Gep4"/>
</dbReference>
<sequence length="486" mass="53811">MWKLRRRIQLNGVHRLQRSPWQTCSYYPIPENLAPRNLHFHLPSLRSSPNPASLIARRITASSPSRPCKVAAKYKKRSKITATQLRNISEFSQDFCSSSENQSGECERLPRFEVDSSPGISSSIWWSDLKAAVGQRINLDGIACLFGILSKDKHLAIPHVSVPDIRHVDWSELKNRVFVGVMFDKDNTITAPYSLSIWEPLCLSVQQCKSLFGNNVAVFSNSAGVKKPAGTAEEIERHFGCKSSRLIMVGDRPFTDIVYGNRNGFFTMLTQPLSLIEEPLIVRQADLWNKELRVSASYLELVIVALSLLDAFHVRLLEAAIVRRWCNKGLMPVTHELLSDPMTPNLPEPAEAGGEGLPVAVGLPGVSGRAEPADYGRTGTCGPRPGPPFCLVDLTCLATSDVSNRCLDPIRGGSVRPDPIQPVSENKSKGDDVSWKRLEASDSEVRERECGRMKQAAKIKAQLIANNPYVMALIDQTAHHNQNGVT</sequence>
<dbReference type="Proteomes" id="UP000325081">
    <property type="component" value="Unassembled WGS sequence"/>
</dbReference>
<name>A0A5A7RA15_STRAF</name>
<dbReference type="GO" id="GO:0008962">
    <property type="term" value="F:phosphatidylglycerophosphatase activity"/>
    <property type="evidence" value="ECO:0007669"/>
    <property type="project" value="InterPro"/>
</dbReference>
<dbReference type="InterPro" id="IPR036412">
    <property type="entry name" value="HAD-like_sf"/>
</dbReference>
<dbReference type="EMBL" id="BKCP01010515">
    <property type="protein sequence ID" value="GER53427.1"/>
    <property type="molecule type" value="Genomic_DNA"/>
</dbReference>
<dbReference type="Gene3D" id="3.40.50.1000">
    <property type="entry name" value="HAD superfamily/HAD-like"/>
    <property type="match status" value="1"/>
</dbReference>
<evidence type="ECO:0000313" key="2">
    <source>
        <dbReference type="EMBL" id="GER53427.1"/>
    </source>
</evidence>
<dbReference type="AlphaFoldDB" id="A0A5A7RA15"/>
<dbReference type="GO" id="GO:0005737">
    <property type="term" value="C:cytoplasm"/>
    <property type="evidence" value="ECO:0007669"/>
    <property type="project" value="TreeGrafter"/>
</dbReference>
<gene>
    <name evidence="2" type="ORF">STAS_30930</name>
</gene>
<keyword evidence="3" id="KW-1185">Reference proteome</keyword>
<feature type="region of interest" description="Disordered" evidence="1">
    <location>
        <begin position="413"/>
        <end position="434"/>
    </location>
</feature>
<evidence type="ECO:0000256" key="1">
    <source>
        <dbReference type="SAM" id="MobiDB-lite"/>
    </source>
</evidence>
<comment type="caution">
    <text evidence="2">The sequence shown here is derived from an EMBL/GenBank/DDBJ whole genome shotgun (WGS) entry which is preliminary data.</text>
</comment>
<dbReference type="Pfam" id="PF09419">
    <property type="entry name" value="PGP_phosphatase"/>
    <property type="match status" value="1"/>
</dbReference>
<protein>
    <submittedName>
        <fullName evidence="2">Haloacid dehalogenase superfamily protein</fullName>
    </submittedName>
</protein>
<reference evidence="3" key="1">
    <citation type="journal article" date="2019" name="Curr. Biol.">
        <title>Genome Sequence of Striga asiatica Provides Insight into the Evolution of Plant Parasitism.</title>
        <authorList>
            <person name="Yoshida S."/>
            <person name="Kim S."/>
            <person name="Wafula E.K."/>
            <person name="Tanskanen J."/>
            <person name="Kim Y.M."/>
            <person name="Honaas L."/>
            <person name="Yang Z."/>
            <person name="Spallek T."/>
            <person name="Conn C.E."/>
            <person name="Ichihashi Y."/>
            <person name="Cheong K."/>
            <person name="Cui S."/>
            <person name="Der J.P."/>
            <person name="Gundlach H."/>
            <person name="Jiao Y."/>
            <person name="Hori C."/>
            <person name="Ishida J.K."/>
            <person name="Kasahara H."/>
            <person name="Kiba T."/>
            <person name="Kim M.S."/>
            <person name="Koo N."/>
            <person name="Laohavisit A."/>
            <person name="Lee Y.H."/>
            <person name="Lumba S."/>
            <person name="McCourt P."/>
            <person name="Mortimer J.C."/>
            <person name="Mutuku J.M."/>
            <person name="Nomura T."/>
            <person name="Sasaki-Sekimoto Y."/>
            <person name="Seto Y."/>
            <person name="Wang Y."/>
            <person name="Wakatake T."/>
            <person name="Sakakibara H."/>
            <person name="Demura T."/>
            <person name="Yamaguchi S."/>
            <person name="Yoneyama K."/>
            <person name="Manabe R.I."/>
            <person name="Nelson D.C."/>
            <person name="Schulman A.H."/>
            <person name="Timko M.P."/>
            <person name="dePamphilis C.W."/>
            <person name="Choi D."/>
            <person name="Shirasu K."/>
        </authorList>
    </citation>
    <scope>NUCLEOTIDE SEQUENCE [LARGE SCALE GENOMIC DNA]</scope>
    <source>
        <strain evidence="3">cv. UVA1</strain>
    </source>
</reference>
<dbReference type="SUPFAM" id="SSF56784">
    <property type="entry name" value="HAD-like"/>
    <property type="match status" value="1"/>
</dbReference>
<dbReference type="OrthoDB" id="198652at2759"/>
<dbReference type="NCBIfam" id="TIGR01668">
    <property type="entry name" value="YqeG_hyp_ppase"/>
    <property type="match status" value="1"/>
</dbReference>
<dbReference type="InterPro" id="IPR027706">
    <property type="entry name" value="PGP_Pase"/>
</dbReference>
<dbReference type="PANTHER" id="PTHR19288:SF25">
    <property type="entry name" value="PHOSPHATIDYLGLYCEROPHOSPHATASE GEP4, MITOCHONDRIAL"/>
    <property type="match status" value="1"/>
</dbReference>